<reference evidence="8" key="1">
    <citation type="submission" date="2021-03" db="EMBL/GenBank/DDBJ databases">
        <title>Leucobacter chromiisoli sp. nov., isolated from chromium-containing soil of chemical plant.</title>
        <authorList>
            <person name="Xu Z."/>
        </authorList>
    </citation>
    <scope>NUCLEOTIDE SEQUENCE</scope>
    <source>
        <strain evidence="8">A2</strain>
    </source>
</reference>
<dbReference type="InterPro" id="IPR050189">
    <property type="entry name" value="MFS_Efflux_Transporters"/>
</dbReference>
<dbReference type="Proteomes" id="UP000664398">
    <property type="component" value="Unassembled WGS sequence"/>
</dbReference>
<name>A0A939LVN4_9MICO</name>
<gene>
    <name evidence="8" type="ORF">J4H91_06470</name>
</gene>
<evidence type="ECO:0000313" key="9">
    <source>
        <dbReference type="Proteomes" id="UP000664398"/>
    </source>
</evidence>
<evidence type="ECO:0000259" key="7">
    <source>
        <dbReference type="PROSITE" id="PS50850"/>
    </source>
</evidence>
<evidence type="ECO:0000256" key="2">
    <source>
        <dbReference type="ARBA" id="ARBA00022475"/>
    </source>
</evidence>
<feature type="domain" description="Major facilitator superfamily (MFS) profile" evidence="7">
    <location>
        <begin position="11"/>
        <end position="404"/>
    </location>
</feature>
<feature type="transmembrane region" description="Helical" evidence="6">
    <location>
        <begin position="169"/>
        <end position="187"/>
    </location>
</feature>
<proteinExistence type="predicted"/>
<dbReference type="SUPFAM" id="SSF103473">
    <property type="entry name" value="MFS general substrate transporter"/>
    <property type="match status" value="1"/>
</dbReference>
<dbReference type="InterPro" id="IPR020846">
    <property type="entry name" value="MFS_dom"/>
</dbReference>
<dbReference type="GO" id="GO:0005886">
    <property type="term" value="C:plasma membrane"/>
    <property type="evidence" value="ECO:0007669"/>
    <property type="project" value="UniProtKB-SubCell"/>
</dbReference>
<feature type="transmembrane region" description="Helical" evidence="6">
    <location>
        <begin position="379"/>
        <end position="400"/>
    </location>
</feature>
<feature type="transmembrane region" description="Helical" evidence="6">
    <location>
        <begin position="78"/>
        <end position="96"/>
    </location>
</feature>
<keyword evidence="2" id="KW-1003">Cell membrane</keyword>
<dbReference type="Gene3D" id="1.20.1250.20">
    <property type="entry name" value="MFS general substrate transporter like domains"/>
    <property type="match status" value="2"/>
</dbReference>
<keyword evidence="9" id="KW-1185">Reference proteome</keyword>
<comment type="caution">
    <text evidence="8">The sequence shown here is derived from an EMBL/GenBank/DDBJ whole genome shotgun (WGS) entry which is preliminary data.</text>
</comment>
<feature type="transmembrane region" description="Helical" evidence="6">
    <location>
        <begin position="255"/>
        <end position="275"/>
    </location>
</feature>
<dbReference type="PANTHER" id="PTHR43124:SF3">
    <property type="entry name" value="CHLORAMPHENICOL EFFLUX PUMP RV0191"/>
    <property type="match status" value="1"/>
</dbReference>
<evidence type="ECO:0000256" key="3">
    <source>
        <dbReference type="ARBA" id="ARBA00022692"/>
    </source>
</evidence>
<dbReference type="PANTHER" id="PTHR43124">
    <property type="entry name" value="PURINE EFFLUX PUMP PBUE"/>
    <property type="match status" value="1"/>
</dbReference>
<feature type="transmembrane region" description="Helical" evidence="6">
    <location>
        <begin position="313"/>
        <end position="335"/>
    </location>
</feature>
<evidence type="ECO:0000256" key="5">
    <source>
        <dbReference type="ARBA" id="ARBA00023136"/>
    </source>
</evidence>
<feature type="transmembrane region" description="Helical" evidence="6">
    <location>
        <begin position="287"/>
        <end position="307"/>
    </location>
</feature>
<comment type="subcellular location">
    <subcellularLocation>
        <location evidence="1">Cell membrane</location>
        <topology evidence="1">Multi-pass membrane protein</topology>
    </subcellularLocation>
</comment>
<feature type="transmembrane region" description="Helical" evidence="6">
    <location>
        <begin position="220"/>
        <end position="243"/>
    </location>
</feature>
<evidence type="ECO:0000256" key="6">
    <source>
        <dbReference type="SAM" id="Phobius"/>
    </source>
</evidence>
<evidence type="ECO:0000256" key="1">
    <source>
        <dbReference type="ARBA" id="ARBA00004651"/>
    </source>
</evidence>
<feature type="transmembrane region" description="Helical" evidence="6">
    <location>
        <begin position="347"/>
        <end position="367"/>
    </location>
</feature>
<protein>
    <submittedName>
        <fullName evidence="8">MFS transporter</fullName>
    </submittedName>
</protein>
<dbReference type="AlphaFoldDB" id="A0A939LVN4"/>
<dbReference type="InterPro" id="IPR036259">
    <property type="entry name" value="MFS_trans_sf"/>
</dbReference>
<evidence type="ECO:0000313" key="8">
    <source>
        <dbReference type="EMBL" id="MBO1804961.1"/>
    </source>
</evidence>
<keyword evidence="3 6" id="KW-0812">Transmembrane</keyword>
<feature type="transmembrane region" description="Helical" evidence="6">
    <location>
        <begin position="140"/>
        <end position="163"/>
    </location>
</feature>
<feature type="transmembrane region" description="Helical" evidence="6">
    <location>
        <begin position="50"/>
        <end position="69"/>
    </location>
</feature>
<dbReference type="InterPro" id="IPR011701">
    <property type="entry name" value="MFS"/>
</dbReference>
<sequence length="425" mass="44295">MQTTSPATKWVMLALSYLVLIACFIPYIGWSVSLLDILDQFELSSAQAGLLGSITALVGGLVLPFAGVIGDRIGIKKIILIGIVAALIGQLMFAWAPDYLVLMLGRAISGLGVGLLFVGPYTMAINWFERERRSGIALGIMFTSDGIGSYLSLYAFAIVLTAFGWQTGSAIGGVFLAVVFVIAAIFLKDAPRDDAGEAAAVADADADGRSTISWLLSRNVLVAALFFIGEWGIFAIVAVWMPTILIEEAGWDPTLAGLLASLYVIFGIIPSILFGLISDRMNRRKPLIVAAGAVMTLSMALLTISLASGNYALVAILLPVVGLGVYTGMPVALALAADSVPTGKIGAVNGFVLGIGFIVGGFVYPYVMGAVKDATGEYTAGFVAMIVATLLLNLVAALFAKDVRRAPQPAAATAADRASEADTAG</sequence>
<keyword evidence="4 6" id="KW-1133">Transmembrane helix</keyword>
<dbReference type="Pfam" id="PF07690">
    <property type="entry name" value="MFS_1"/>
    <property type="match status" value="1"/>
</dbReference>
<feature type="transmembrane region" description="Helical" evidence="6">
    <location>
        <begin position="108"/>
        <end position="128"/>
    </location>
</feature>
<accession>A0A939LVN4</accession>
<evidence type="ECO:0000256" key="4">
    <source>
        <dbReference type="ARBA" id="ARBA00022989"/>
    </source>
</evidence>
<dbReference type="GO" id="GO:0022857">
    <property type="term" value="F:transmembrane transporter activity"/>
    <property type="evidence" value="ECO:0007669"/>
    <property type="project" value="InterPro"/>
</dbReference>
<dbReference type="RefSeq" id="WP_208045444.1">
    <property type="nucleotide sequence ID" value="NZ_JAGDYL010000008.1"/>
</dbReference>
<dbReference type="PROSITE" id="PS50850">
    <property type="entry name" value="MFS"/>
    <property type="match status" value="1"/>
</dbReference>
<feature type="transmembrane region" description="Helical" evidence="6">
    <location>
        <begin position="12"/>
        <end position="30"/>
    </location>
</feature>
<dbReference type="EMBL" id="JAGDYL010000008">
    <property type="protein sequence ID" value="MBO1804961.1"/>
    <property type="molecule type" value="Genomic_DNA"/>
</dbReference>
<keyword evidence="5 6" id="KW-0472">Membrane</keyword>
<organism evidence="8 9">
    <name type="scientific">Leucobacter ruminantium</name>
    <dbReference type="NCBI Taxonomy" id="1289170"/>
    <lineage>
        <taxon>Bacteria</taxon>
        <taxon>Bacillati</taxon>
        <taxon>Actinomycetota</taxon>
        <taxon>Actinomycetes</taxon>
        <taxon>Micrococcales</taxon>
        <taxon>Microbacteriaceae</taxon>
        <taxon>Leucobacter</taxon>
    </lineage>
</organism>